<sequence>VWEEHEQDQRGLSFERDEEMRGMKAQNKLLVLLTVEEEEKG</sequence>
<dbReference type="AlphaFoldDB" id="A0A392RT43"/>
<proteinExistence type="predicted"/>
<accession>A0A392RT43</accession>
<evidence type="ECO:0000313" key="1">
    <source>
        <dbReference type="EMBL" id="MCI39811.1"/>
    </source>
</evidence>
<dbReference type="Proteomes" id="UP000265520">
    <property type="component" value="Unassembled WGS sequence"/>
</dbReference>
<keyword evidence="2" id="KW-1185">Reference proteome</keyword>
<protein>
    <submittedName>
        <fullName evidence="1">Uncharacterized protein</fullName>
    </submittedName>
</protein>
<reference evidence="1 2" key="1">
    <citation type="journal article" date="2018" name="Front. Plant Sci.">
        <title>Red Clover (Trifolium pratense) and Zigzag Clover (T. medium) - A Picture of Genomic Similarities and Differences.</title>
        <authorList>
            <person name="Dluhosova J."/>
            <person name="Istvanek J."/>
            <person name="Nedelnik J."/>
            <person name="Repkova J."/>
        </authorList>
    </citation>
    <scope>NUCLEOTIDE SEQUENCE [LARGE SCALE GENOMIC DNA]</scope>
    <source>
        <strain evidence="2">cv. 10/8</strain>
        <tissue evidence="1">Leaf</tissue>
    </source>
</reference>
<dbReference type="EMBL" id="LXQA010272042">
    <property type="protein sequence ID" value="MCI39811.1"/>
    <property type="molecule type" value="Genomic_DNA"/>
</dbReference>
<name>A0A392RT43_9FABA</name>
<organism evidence="1 2">
    <name type="scientific">Trifolium medium</name>
    <dbReference type="NCBI Taxonomy" id="97028"/>
    <lineage>
        <taxon>Eukaryota</taxon>
        <taxon>Viridiplantae</taxon>
        <taxon>Streptophyta</taxon>
        <taxon>Embryophyta</taxon>
        <taxon>Tracheophyta</taxon>
        <taxon>Spermatophyta</taxon>
        <taxon>Magnoliopsida</taxon>
        <taxon>eudicotyledons</taxon>
        <taxon>Gunneridae</taxon>
        <taxon>Pentapetalae</taxon>
        <taxon>rosids</taxon>
        <taxon>fabids</taxon>
        <taxon>Fabales</taxon>
        <taxon>Fabaceae</taxon>
        <taxon>Papilionoideae</taxon>
        <taxon>50 kb inversion clade</taxon>
        <taxon>NPAAA clade</taxon>
        <taxon>Hologalegina</taxon>
        <taxon>IRL clade</taxon>
        <taxon>Trifolieae</taxon>
        <taxon>Trifolium</taxon>
    </lineage>
</organism>
<evidence type="ECO:0000313" key="2">
    <source>
        <dbReference type="Proteomes" id="UP000265520"/>
    </source>
</evidence>
<feature type="non-terminal residue" evidence="1">
    <location>
        <position position="1"/>
    </location>
</feature>
<comment type="caution">
    <text evidence="1">The sequence shown here is derived from an EMBL/GenBank/DDBJ whole genome shotgun (WGS) entry which is preliminary data.</text>
</comment>